<accession>A0ABP7I1Y8</accession>
<reference evidence="3" key="1">
    <citation type="journal article" date="2019" name="Int. J. Syst. Evol. Microbiol.">
        <title>The Global Catalogue of Microorganisms (GCM) 10K type strain sequencing project: providing services to taxonomists for standard genome sequencing and annotation.</title>
        <authorList>
            <consortium name="The Broad Institute Genomics Platform"/>
            <consortium name="The Broad Institute Genome Sequencing Center for Infectious Disease"/>
            <person name="Wu L."/>
            <person name="Ma J."/>
        </authorList>
    </citation>
    <scope>NUCLEOTIDE SEQUENCE [LARGE SCALE GENOMIC DNA]</scope>
    <source>
        <strain evidence="3">JCM 17138</strain>
    </source>
</reference>
<evidence type="ECO:0008006" key="4">
    <source>
        <dbReference type="Google" id="ProtNLM"/>
    </source>
</evidence>
<organism evidence="2 3">
    <name type="scientific">Streptomyces coacervatus</name>
    <dbReference type="NCBI Taxonomy" id="647381"/>
    <lineage>
        <taxon>Bacteria</taxon>
        <taxon>Bacillati</taxon>
        <taxon>Actinomycetota</taxon>
        <taxon>Actinomycetes</taxon>
        <taxon>Kitasatosporales</taxon>
        <taxon>Streptomycetaceae</taxon>
        <taxon>Streptomyces</taxon>
    </lineage>
</organism>
<proteinExistence type="predicted"/>
<comment type="caution">
    <text evidence="2">The sequence shown here is derived from an EMBL/GenBank/DDBJ whole genome shotgun (WGS) entry which is preliminary data.</text>
</comment>
<name>A0ABP7I1Y8_9ACTN</name>
<evidence type="ECO:0000256" key="1">
    <source>
        <dbReference type="SAM" id="MobiDB-lite"/>
    </source>
</evidence>
<evidence type="ECO:0000313" key="2">
    <source>
        <dbReference type="EMBL" id="GAA3807011.1"/>
    </source>
</evidence>
<dbReference type="Proteomes" id="UP001501009">
    <property type="component" value="Unassembled WGS sequence"/>
</dbReference>
<protein>
    <recommendedName>
        <fullName evidence="4">Transposase</fullName>
    </recommendedName>
</protein>
<feature type="region of interest" description="Disordered" evidence="1">
    <location>
        <begin position="1"/>
        <end position="45"/>
    </location>
</feature>
<sequence>MTKALGEHGPVLHGHDGHEQERQQAQDLPEHAGRDASGESSWGEWPLGKVYRSHISRGFPARANGGLRKWGQGLKRGQRLAYGHRVLRGGRQENIDLNVA</sequence>
<keyword evidence="3" id="KW-1185">Reference proteome</keyword>
<dbReference type="EMBL" id="BAABDE010000020">
    <property type="protein sequence ID" value="GAA3807011.1"/>
    <property type="molecule type" value="Genomic_DNA"/>
</dbReference>
<gene>
    <name evidence="2" type="ORF">GCM10022403_046390</name>
</gene>
<evidence type="ECO:0000313" key="3">
    <source>
        <dbReference type="Proteomes" id="UP001501009"/>
    </source>
</evidence>
<feature type="compositionally biased region" description="Basic and acidic residues" evidence="1">
    <location>
        <begin position="13"/>
        <end position="37"/>
    </location>
</feature>